<keyword evidence="4" id="KW-0808">Transferase</keyword>
<dbReference type="Pfam" id="PF00202">
    <property type="entry name" value="Aminotran_3"/>
    <property type="match status" value="1"/>
</dbReference>
<dbReference type="Gene3D" id="3.90.1150.10">
    <property type="entry name" value="Aspartate Aminotransferase, domain 1"/>
    <property type="match status" value="1"/>
</dbReference>
<proteinExistence type="inferred from homology"/>
<sequence length="265" mass="30141">MDNELIAEMKDVRATLGEHILADGFEPVMDLEKSHGSWLVDERDGSEYLDMFSMFASGAVGYNHPDILAKKDRLAISAQNKPTLSDVYNSYYADFMETFSNTAIPDYLPHTFFIEGGALGVENALKVAFDWKVRKNMSKGKGEKGSKIIHFNQAFHGRTGYTLSLTNTTDPRKTMYFPKFDWPRITNPKLSFPITDYVLEEVEKNEKLAIDQIKKAITDNPDDIAALIIEPIQGEGGDNHFRDEFFIALRQLCDENEMMYILDEV</sequence>
<dbReference type="GO" id="GO:0009450">
    <property type="term" value="P:gamma-aminobutyric acid catabolic process"/>
    <property type="evidence" value="ECO:0007669"/>
    <property type="project" value="TreeGrafter"/>
</dbReference>
<evidence type="ECO:0000256" key="1">
    <source>
        <dbReference type="ARBA" id="ARBA00001933"/>
    </source>
</evidence>
<dbReference type="InterPro" id="IPR015424">
    <property type="entry name" value="PyrdxlP-dep_Trfase"/>
</dbReference>
<evidence type="ECO:0008006" key="7">
    <source>
        <dbReference type="Google" id="ProtNLM"/>
    </source>
</evidence>
<comment type="similarity">
    <text evidence="2">Belongs to the class-III pyridoxal-phosphate-dependent aminotransferase family.</text>
</comment>
<dbReference type="PANTHER" id="PTHR43206:SF2">
    <property type="entry name" value="4-AMINOBUTYRATE AMINOTRANSFERASE GABT"/>
    <property type="match status" value="1"/>
</dbReference>
<dbReference type="InterPro" id="IPR005814">
    <property type="entry name" value="Aminotrans_3"/>
</dbReference>
<evidence type="ECO:0000256" key="3">
    <source>
        <dbReference type="ARBA" id="ARBA00022576"/>
    </source>
</evidence>
<evidence type="ECO:0000313" key="6">
    <source>
        <dbReference type="EMBL" id="SVD24032.1"/>
    </source>
</evidence>
<dbReference type="InterPro" id="IPR015422">
    <property type="entry name" value="PyrdxlP-dep_Trfase_small"/>
</dbReference>
<dbReference type="Gene3D" id="3.40.640.10">
    <property type="entry name" value="Type I PLP-dependent aspartate aminotransferase-like (Major domain)"/>
    <property type="match status" value="1"/>
</dbReference>
<dbReference type="GO" id="GO:0008483">
    <property type="term" value="F:transaminase activity"/>
    <property type="evidence" value="ECO:0007669"/>
    <property type="project" value="UniProtKB-KW"/>
</dbReference>
<dbReference type="SUPFAM" id="SSF53383">
    <property type="entry name" value="PLP-dependent transferases"/>
    <property type="match status" value="1"/>
</dbReference>
<evidence type="ECO:0000256" key="2">
    <source>
        <dbReference type="ARBA" id="ARBA00008954"/>
    </source>
</evidence>
<reference evidence="6" key="1">
    <citation type="submission" date="2018-05" db="EMBL/GenBank/DDBJ databases">
        <authorList>
            <person name="Lanie J.A."/>
            <person name="Ng W.-L."/>
            <person name="Kazmierczak K.M."/>
            <person name="Andrzejewski T.M."/>
            <person name="Davidsen T.M."/>
            <person name="Wayne K.J."/>
            <person name="Tettelin H."/>
            <person name="Glass J.I."/>
            <person name="Rusch D."/>
            <person name="Podicherti R."/>
            <person name="Tsui H.-C.T."/>
            <person name="Winkler M.E."/>
        </authorList>
    </citation>
    <scope>NUCLEOTIDE SEQUENCE</scope>
</reference>
<dbReference type="GO" id="GO:0030170">
    <property type="term" value="F:pyridoxal phosphate binding"/>
    <property type="evidence" value="ECO:0007669"/>
    <property type="project" value="InterPro"/>
</dbReference>
<gene>
    <name evidence="6" type="ORF">METZ01_LOCUS376886</name>
</gene>
<protein>
    <recommendedName>
        <fullName evidence="7">L-lysine 6-transaminase</fullName>
    </recommendedName>
</protein>
<organism evidence="6">
    <name type="scientific">marine metagenome</name>
    <dbReference type="NCBI Taxonomy" id="408172"/>
    <lineage>
        <taxon>unclassified sequences</taxon>
        <taxon>metagenomes</taxon>
        <taxon>ecological metagenomes</taxon>
    </lineage>
</organism>
<evidence type="ECO:0000256" key="5">
    <source>
        <dbReference type="ARBA" id="ARBA00022898"/>
    </source>
</evidence>
<keyword evidence="5" id="KW-0663">Pyridoxal phosphate</keyword>
<dbReference type="PANTHER" id="PTHR43206">
    <property type="entry name" value="AMINOTRANSFERASE"/>
    <property type="match status" value="1"/>
</dbReference>
<feature type="non-terminal residue" evidence="6">
    <location>
        <position position="265"/>
    </location>
</feature>
<comment type="cofactor">
    <cofactor evidence="1">
        <name>pyridoxal 5'-phosphate</name>
        <dbReference type="ChEBI" id="CHEBI:597326"/>
    </cofactor>
</comment>
<name>A0A382TQK4_9ZZZZ</name>
<keyword evidence="3" id="KW-0032">Aminotransferase</keyword>
<accession>A0A382TQK4</accession>
<dbReference type="InterPro" id="IPR015421">
    <property type="entry name" value="PyrdxlP-dep_Trfase_major"/>
</dbReference>
<dbReference type="AlphaFoldDB" id="A0A382TQK4"/>
<dbReference type="EMBL" id="UINC01138224">
    <property type="protein sequence ID" value="SVD24032.1"/>
    <property type="molecule type" value="Genomic_DNA"/>
</dbReference>
<evidence type="ECO:0000256" key="4">
    <source>
        <dbReference type="ARBA" id="ARBA00022679"/>
    </source>
</evidence>